<keyword evidence="1" id="KW-1133">Transmembrane helix</keyword>
<dbReference type="Proteomes" id="UP000598174">
    <property type="component" value="Unassembled WGS sequence"/>
</dbReference>
<dbReference type="EMBL" id="BOMM01000073">
    <property type="protein sequence ID" value="GIE15846.1"/>
    <property type="molecule type" value="Genomic_DNA"/>
</dbReference>
<feature type="transmembrane region" description="Helical" evidence="1">
    <location>
        <begin position="46"/>
        <end position="66"/>
    </location>
</feature>
<accession>A0A919JES3</accession>
<keyword evidence="1" id="KW-0472">Membrane</keyword>
<sequence>MPPRLPATLTFALAFIALVTFAAGVYLELRHPGALQDHPYFSNLLSGATGFSVSALVVAHGVSAFISRDRAMRMHGLVTTVIQDFRNEVGELDEVLGFPVPMKDFHGYASRISRPGSPFGRGASRRKKVGDDPARKVFFEIDRDESRRRRVDQVFDRVLDQRLPDIVRALDLASDYRVISAVSRLRETFERYGGPYDLPDRRPELWYGNYSRAKALLEGLGDAIETIRRTPAFRAHDAFTRGGVAGYLLDKALSLKLPARKS</sequence>
<evidence type="ECO:0000313" key="3">
    <source>
        <dbReference type="Proteomes" id="UP000598174"/>
    </source>
</evidence>
<keyword evidence="3" id="KW-1185">Reference proteome</keyword>
<name>A0A919JES3_9ACTN</name>
<comment type="caution">
    <text evidence="2">The sequence shown here is derived from an EMBL/GenBank/DDBJ whole genome shotgun (WGS) entry which is preliminary data.</text>
</comment>
<proteinExistence type="predicted"/>
<dbReference type="AlphaFoldDB" id="A0A919JES3"/>
<protein>
    <submittedName>
        <fullName evidence="2">Uncharacterized protein</fullName>
    </submittedName>
</protein>
<keyword evidence="1" id="KW-0812">Transmembrane</keyword>
<reference evidence="2" key="1">
    <citation type="submission" date="2021-01" db="EMBL/GenBank/DDBJ databases">
        <title>Whole genome shotgun sequence of Actinoplanes ferrugineus NBRC 15555.</title>
        <authorList>
            <person name="Komaki H."/>
            <person name="Tamura T."/>
        </authorList>
    </citation>
    <scope>NUCLEOTIDE SEQUENCE</scope>
    <source>
        <strain evidence="2">NBRC 15555</strain>
    </source>
</reference>
<dbReference type="RefSeq" id="WP_203822196.1">
    <property type="nucleotide sequence ID" value="NZ_BAAABP010000030.1"/>
</dbReference>
<evidence type="ECO:0000256" key="1">
    <source>
        <dbReference type="SAM" id="Phobius"/>
    </source>
</evidence>
<gene>
    <name evidence="2" type="ORF">Afe05nite_76860</name>
</gene>
<organism evidence="2 3">
    <name type="scientific">Paractinoplanes ferrugineus</name>
    <dbReference type="NCBI Taxonomy" id="113564"/>
    <lineage>
        <taxon>Bacteria</taxon>
        <taxon>Bacillati</taxon>
        <taxon>Actinomycetota</taxon>
        <taxon>Actinomycetes</taxon>
        <taxon>Micromonosporales</taxon>
        <taxon>Micromonosporaceae</taxon>
        <taxon>Paractinoplanes</taxon>
    </lineage>
</organism>
<evidence type="ECO:0000313" key="2">
    <source>
        <dbReference type="EMBL" id="GIE15846.1"/>
    </source>
</evidence>